<comment type="catalytic activity">
    <reaction evidence="3">
        <text>2 GTP = 3',3'-c-di-GMP + 2 diphosphate</text>
        <dbReference type="Rhea" id="RHEA:24898"/>
        <dbReference type="ChEBI" id="CHEBI:33019"/>
        <dbReference type="ChEBI" id="CHEBI:37565"/>
        <dbReference type="ChEBI" id="CHEBI:58805"/>
        <dbReference type="EC" id="2.7.7.65"/>
    </reaction>
</comment>
<feature type="transmembrane region" description="Helical" evidence="5">
    <location>
        <begin position="750"/>
        <end position="774"/>
    </location>
</feature>
<dbReference type="NCBIfam" id="TIGR00254">
    <property type="entry name" value="GGDEF"/>
    <property type="match status" value="1"/>
</dbReference>
<evidence type="ECO:0000313" key="8">
    <source>
        <dbReference type="EMBL" id="CAD1791485.1"/>
    </source>
</evidence>
<dbReference type="Proteomes" id="UP000514411">
    <property type="component" value="Chromosome"/>
</dbReference>
<dbReference type="RefSeq" id="WP_016904239.1">
    <property type="nucleotide sequence ID" value="NZ_CP012251.1"/>
</dbReference>
<keyword evidence="5" id="KW-0812">Transmembrane</keyword>
<evidence type="ECO:0000313" key="9">
    <source>
        <dbReference type="Proteomes" id="UP000514411"/>
    </source>
</evidence>
<evidence type="ECO:0000256" key="5">
    <source>
        <dbReference type="SAM" id="Phobius"/>
    </source>
</evidence>
<dbReference type="EMBL" id="LR861807">
    <property type="protein sequence ID" value="CAD1791485.1"/>
    <property type="molecule type" value="Genomic_DNA"/>
</dbReference>
<protein>
    <recommendedName>
        <fullName evidence="2">diguanylate cyclase</fullName>
        <ecNumber evidence="2">2.7.7.65</ecNumber>
    </recommendedName>
</protein>
<evidence type="ECO:0000259" key="6">
    <source>
        <dbReference type="PROSITE" id="PS50887"/>
    </source>
</evidence>
<evidence type="ECO:0000313" key="7">
    <source>
        <dbReference type="EMBL" id="CAD0325972.1"/>
    </source>
</evidence>
<dbReference type="GO" id="GO:0052621">
    <property type="term" value="F:diguanylate cyclase activity"/>
    <property type="evidence" value="ECO:0007669"/>
    <property type="project" value="UniProtKB-EC"/>
</dbReference>
<dbReference type="SMART" id="SM00267">
    <property type="entry name" value="GGDEF"/>
    <property type="match status" value="1"/>
</dbReference>
<dbReference type="InterPro" id="IPR011123">
    <property type="entry name" value="Y_Y_Y"/>
</dbReference>
<dbReference type="SUPFAM" id="SSF55073">
    <property type="entry name" value="Nucleotide cyclase"/>
    <property type="match status" value="1"/>
</dbReference>
<feature type="coiled-coil region" evidence="4">
    <location>
        <begin position="783"/>
        <end position="814"/>
    </location>
</feature>
<keyword evidence="5" id="KW-1133">Transmembrane helix</keyword>
<name>A0A7U7HL47_XANCJ</name>
<dbReference type="InterPro" id="IPR011110">
    <property type="entry name" value="Reg_prop"/>
</dbReference>
<proteinExistence type="predicted"/>
<keyword evidence="5" id="KW-0472">Membrane</keyword>
<dbReference type="EMBL" id="LR824643">
    <property type="protein sequence ID" value="CAD0325972.1"/>
    <property type="molecule type" value="Genomic_DNA"/>
</dbReference>
<evidence type="ECO:0000256" key="3">
    <source>
        <dbReference type="ARBA" id="ARBA00034247"/>
    </source>
</evidence>
<dbReference type="InterPro" id="IPR029787">
    <property type="entry name" value="Nucleotide_cyclase"/>
</dbReference>
<dbReference type="AlphaFoldDB" id="A0A7U7HL47"/>
<comment type="cofactor">
    <cofactor evidence="1">
        <name>Mg(2+)</name>
        <dbReference type="ChEBI" id="CHEBI:18420"/>
    </cofactor>
</comment>
<dbReference type="GO" id="GO:0043709">
    <property type="term" value="P:cell adhesion involved in single-species biofilm formation"/>
    <property type="evidence" value="ECO:0007669"/>
    <property type="project" value="TreeGrafter"/>
</dbReference>
<dbReference type="InterPro" id="IPR000160">
    <property type="entry name" value="GGDEF_dom"/>
</dbReference>
<gene>
    <name evidence="8" type="ORF">XSP_001937</name>
    <name evidence="7" type="ORF">XSP_001953</name>
</gene>
<feature type="domain" description="GGDEF" evidence="6">
    <location>
        <begin position="845"/>
        <end position="975"/>
    </location>
</feature>
<dbReference type="Pfam" id="PF07494">
    <property type="entry name" value="Reg_prop"/>
    <property type="match status" value="1"/>
</dbReference>
<dbReference type="PANTHER" id="PTHR45138">
    <property type="entry name" value="REGULATORY COMPONENTS OF SENSORY TRANSDUCTION SYSTEM"/>
    <property type="match status" value="1"/>
</dbReference>
<dbReference type="FunFam" id="3.30.70.270:FF:000001">
    <property type="entry name" value="Diguanylate cyclase domain protein"/>
    <property type="match status" value="1"/>
</dbReference>
<dbReference type="Pfam" id="PF00990">
    <property type="entry name" value="GGDEF"/>
    <property type="match status" value="1"/>
</dbReference>
<dbReference type="CDD" id="cd01949">
    <property type="entry name" value="GGDEF"/>
    <property type="match status" value="1"/>
</dbReference>
<dbReference type="SUPFAM" id="SSF63829">
    <property type="entry name" value="Calcium-dependent phosphotriesterase"/>
    <property type="match status" value="2"/>
</dbReference>
<evidence type="ECO:0000256" key="4">
    <source>
        <dbReference type="SAM" id="Coils"/>
    </source>
</evidence>
<dbReference type="OrthoDB" id="176203at2"/>
<dbReference type="GO" id="GO:0005886">
    <property type="term" value="C:plasma membrane"/>
    <property type="evidence" value="ECO:0007669"/>
    <property type="project" value="TreeGrafter"/>
</dbReference>
<dbReference type="InterPro" id="IPR050469">
    <property type="entry name" value="Diguanylate_Cyclase"/>
</dbReference>
<dbReference type="InterPro" id="IPR043128">
    <property type="entry name" value="Rev_trsase/Diguanyl_cyclase"/>
</dbReference>
<dbReference type="InterPro" id="IPR015943">
    <property type="entry name" value="WD40/YVTN_repeat-like_dom_sf"/>
</dbReference>
<reference evidence="7 9" key="1">
    <citation type="submission" date="2020-07" db="EMBL/GenBank/DDBJ databases">
        <authorList>
            <person name="Teixeira M."/>
        </authorList>
    </citation>
    <scope>NUCLEOTIDE SEQUENCE</scope>
    <source>
        <strain evidence="8">3</strain>
        <strain evidence="7">Xanthomonas arboricola pv. juglandis CPBF 427</strain>
    </source>
</reference>
<evidence type="ECO:0000256" key="1">
    <source>
        <dbReference type="ARBA" id="ARBA00001946"/>
    </source>
</evidence>
<sequence length="983" mass="107820">MPKLSALFAPIASRRGHWWAWACLWIAGLVVCGHLQAQTYSFRDYAQADGLQGMTVNSLLEDRQGVVWVGTELALHRFERESFIPVGQESGLDARYIRALALDAAGRLWVASANGVFVRDGSAFVQLLRDGKPIRADSGNVLAAYADGMVVVSENALLRLSPDHTGGWSVHPLPLQLADGTSLPAGKALLADGTALWSSCGPHVCRIDENGRTELLGEADGVPERQWRAIFRDHQNTLWLRGGGLVLSRAPGERVFRNHAAPAGTSFDTLSAATTLSEDAQGRLLTRSDRGLVRWEGDHWRYFGHDQGLPISPMVGPLLMQRTGQLWIGTRGLGVQRWLGYGNIEHWDESQGLAEAPTWMIQRLPSGELLVGSDAGSNLLDPRSGRMQPWTLDDGQPLLQSISLALSPTDGAAWVARSSGALARRDPRSGRTVDVLQLGLPINKLLFDAAGTLWITTPRGLYRMPPGAPYQAIRDPGVPAAFVGDVDLDPQGGLWASTREGLYKRQADGAWQRVQVRGALPSQDFFLIDFAPDGELWISLRDTGLWHGRLQADGVLALRAVDDPLVARVMPFILRHDREGRLWLGSSQGLDMLENGHWSRATRTEGLLWDDMSANAFFEDVDGSIWLGSSRGATHLIDPLRVFAAPPLRVDILRVRRGDQAITPGAQVDWSQVPLDVDVSAPGAEGGPDRISFRYRVEGHQARWTQTSLSHLTYPLLPPGTYTLEVQALDAYQRSASPVARLRFVLRPPWWRGAPAVAGYVLLGIAAVIALLRWRTRKLLRRKRELEQLVAERTAELEQDKRELEAARAELALKATHDELTGLLNRAGILHALRGMLARADNSARPPAVVLIDLDHFKLVNDQHGHLAGDAVLAEVGRRLDTLVRGDDRIGRYGGEELLALLPGLSAEATHRLQALHRGICGNYPIDGGVLPVTCSVGVAWFQPGETLEQLLARADAALYRAKRNGRNRIDYDHVRYDAAASG</sequence>
<evidence type="ECO:0000256" key="2">
    <source>
        <dbReference type="ARBA" id="ARBA00012528"/>
    </source>
</evidence>
<dbReference type="PROSITE" id="PS50887">
    <property type="entry name" value="GGDEF"/>
    <property type="match status" value="1"/>
</dbReference>
<dbReference type="Gene3D" id="3.30.70.270">
    <property type="match status" value="1"/>
</dbReference>
<organism evidence="7">
    <name type="scientific">Xanthomonas campestris pv. juglandis</name>
    <name type="common">Xanthomonas arboricola pv. juglandis</name>
    <dbReference type="NCBI Taxonomy" id="195709"/>
    <lineage>
        <taxon>Bacteria</taxon>
        <taxon>Pseudomonadati</taxon>
        <taxon>Pseudomonadota</taxon>
        <taxon>Gammaproteobacteria</taxon>
        <taxon>Lysobacterales</taxon>
        <taxon>Lysobacteraceae</taxon>
        <taxon>Xanthomonas</taxon>
    </lineage>
</organism>
<dbReference type="EC" id="2.7.7.65" evidence="2"/>
<keyword evidence="4" id="KW-0175">Coiled coil</keyword>
<dbReference type="InterPro" id="IPR013783">
    <property type="entry name" value="Ig-like_fold"/>
</dbReference>
<dbReference type="Gene3D" id="2.130.10.10">
    <property type="entry name" value="YVTN repeat-like/Quinoprotein amine dehydrogenase"/>
    <property type="match status" value="3"/>
</dbReference>
<dbReference type="GO" id="GO:1902201">
    <property type="term" value="P:negative regulation of bacterial-type flagellum-dependent cell motility"/>
    <property type="evidence" value="ECO:0007669"/>
    <property type="project" value="TreeGrafter"/>
</dbReference>
<dbReference type="Pfam" id="PF07495">
    <property type="entry name" value="Y_Y_Y"/>
    <property type="match status" value="1"/>
</dbReference>
<dbReference type="PANTHER" id="PTHR45138:SF9">
    <property type="entry name" value="DIGUANYLATE CYCLASE DGCM-RELATED"/>
    <property type="match status" value="1"/>
</dbReference>
<dbReference type="Gene3D" id="2.60.40.10">
    <property type="entry name" value="Immunoglobulins"/>
    <property type="match status" value="1"/>
</dbReference>
<accession>A0A7U7HL47</accession>